<name>A0ABR0LNW1_9PEZI</name>
<dbReference type="PANTHER" id="PTHR28038:SF1">
    <property type="entry name" value="ADL329WP"/>
    <property type="match status" value="1"/>
</dbReference>
<gene>
    <name evidence="1" type="ORF">LTR16_003320</name>
</gene>
<accession>A0ABR0LNW1</accession>
<organism evidence="1 2">
    <name type="scientific">Cryomyces antarcticus</name>
    <dbReference type="NCBI Taxonomy" id="329879"/>
    <lineage>
        <taxon>Eukaryota</taxon>
        <taxon>Fungi</taxon>
        <taxon>Dikarya</taxon>
        <taxon>Ascomycota</taxon>
        <taxon>Pezizomycotina</taxon>
        <taxon>Dothideomycetes</taxon>
        <taxon>Dothideomycetes incertae sedis</taxon>
        <taxon>Cryomyces</taxon>
    </lineage>
</organism>
<comment type="caution">
    <text evidence="1">The sequence shown here is derived from an EMBL/GenBank/DDBJ whole genome shotgun (WGS) entry which is preliminary data.</text>
</comment>
<evidence type="ECO:0000313" key="1">
    <source>
        <dbReference type="EMBL" id="KAK5201255.1"/>
    </source>
</evidence>
<sequence length="165" mass="18156">MAPEKDKSEGDVASTMASTLPMAAIFTKNKMIGWTAVVFALQTWLAETPEQKKKASSPAYFGVGMAFMSIAVASSPFIDTHFWQNKAYTVLCSGLHAYVHAPTACTRLKRKRNGGSSSNAAGLSVQGSLRVFHSTSQDSVDDYPQRRTWPQRLQSFCPFTKGPWR</sequence>
<evidence type="ECO:0000313" key="2">
    <source>
        <dbReference type="Proteomes" id="UP001357485"/>
    </source>
</evidence>
<dbReference type="Proteomes" id="UP001357485">
    <property type="component" value="Unassembled WGS sequence"/>
</dbReference>
<dbReference type="EMBL" id="JAVRRA010016748">
    <property type="protein sequence ID" value="KAK5201255.1"/>
    <property type="molecule type" value="Genomic_DNA"/>
</dbReference>
<proteinExistence type="predicted"/>
<dbReference type="PANTHER" id="PTHR28038">
    <property type="entry name" value="ADL329WP"/>
    <property type="match status" value="1"/>
</dbReference>
<reference evidence="1 2" key="1">
    <citation type="submission" date="2023-08" db="EMBL/GenBank/DDBJ databases">
        <title>Black Yeasts Isolated from many extreme environments.</title>
        <authorList>
            <person name="Coleine C."/>
            <person name="Stajich J.E."/>
            <person name="Selbmann L."/>
        </authorList>
    </citation>
    <scope>NUCLEOTIDE SEQUENCE [LARGE SCALE GENOMIC DNA]</scope>
    <source>
        <strain evidence="1 2">CCFEE 536</strain>
    </source>
</reference>
<protein>
    <submittedName>
        <fullName evidence="1">Uncharacterized protein</fullName>
    </submittedName>
</protein>
<keyword evidence="2" id="KW-1185">Reference proteome</keyword>